<evidence type="ECO:0000313" key="1">
    <source>
        <dbReference type="EMBL" id="SKA21585.1"/>
    </source>
</evidence>
<sequence>MAAGLLAGAGSAVPVFAQSALPIYDPSSVASLSFRPGNADMLLLAVADSQQHLKTNLVQVTKDGRTLLLRTLPELAASAAWLDDKHIVTGGGDGRLLSWPIEGGGPTLLITLPEPISGIGVAPVSHNLVLRQTQTLRSTTSDGHPNGPTITLGMAGKSTDICPPAGIETAPAFSPDERLLAIAGFCGDLRVIGRDGSRLMHADVPRSYVKRHVFSTDGRTLAVAYTGSNNTSGGGLDFWPLAPGRLGTPRPLPGPFPPDDPADVAALPGKAGFVLLSGDHVRFMTPDGPLSNNDLPLKTPRRVAVSSDGNRIAVAAAEGLVLLDGNGQRVVPQPFAEFGQPLAVRSIAGGTRLVTLSPDGRLRVWGLDGKEVGEPLRLWKPLPPSSNVPTQMPRLFASPNGRRVAVLEPDGQFEVFDENWKGIGRPIRFPAATSGATNNAMILLDDRILRPLPDGTGFLVLGFDGRVLGRMLFGNETKLAPEAAAASATVIAVFTADGRLAAWDSDGKPLRQQRIPVSGLSQPSLTISADGKTIVLYDQPRNLPPHLLVWRPADGGSIENRDGAFAGLLADGSLFRVNQRRLVADGPDGTVRFSQSIDGDTVAAVTPDGKTALVVVNNGAVRAVEINPAKR</sequence>
<dbReference type="Proteomes" id="UP000190092">
    <property type="component" value="Unassembled WGS sequence"/>
</dbReference>
<dbReference type="STRING" id="225324.SAMN02745126_04235"/>
<accession>A0A1T4S041</accession>
<dbReference type="InterPro" id="IPR015943">
    <property type="entry name" value="WD40/YVTN_repeat-like_dom_sf"/>
</dbReference>
<dbReference type="SUPFAM" id="SSF82171">
    <property type="entry name" value="DPP6 N-terminal domain-like"/>
    <property type="match status" value="2"/>
</dbReference>
<dbReference type="OrthoDB" id="235631at2"/>
<gene>
    <name evidence="1" type="ORF">SAMN02745126_04235</name>
</gene>
<dbReference type="AlphaFoldDB" id="A0A1T4S041"/>
<name>A0A1T4S041_9HYPH</name>
<dbReference type="RefSeq" id="WP_085935909.1">
    <property type="nucleotide sequence ID" value="NZ_FUWJ01000006.1"/>
</dbReference>
<protein>
    <recommendedName>
        <fullName evidence="3">WD40 repeat</fullName>
    </recommendedName>
</protein>
<dbReference type="EMBL" id="FUWJ01000006">
    <property type="protein sequence ID" value="SKA21585.1"/>
    <property type="molecule type" value="Genomic_DNA"/>
</dbReference>
<organism evidence="1 2">
    <name type="scientific">Enhydrobacter aerosaccus</name>
    <dbReference type="NCBI Taxonomy" id="225324"/>
    <lineage>
        <taxon>Bacteria</taxon>
        <taxon>Pseudomonadati</taxon>
        <taxon>Pseudomonadota</taxon>
        <taxon>Alphaproteobacteria</taxon>
        <taxon>Hyphomicrobiales</taxon>
        <taxon>Enhydrobacter</taxon>
    </lineage>
</organism>
<keyword evidence="2" id="KW-1185">Reference proteome</keyword>
<reference evidence="2" key="1">
    <citation type="submission" date="2017-02" db="EMBL/GenBank/DDBJ databases">
        <authorList>
            <person name="Varghese N."/>
            <person name="Submissions S."/>
        </authorList>
    </citation>
    <scope>NUCLEOTIDE SEQUENCE [LARGE SCALE GENOMIC DNA]</scope>
    <source>
        <strain evidence="2">ATCC 27094</strain>
    </source>
</reference>
<proteinExistence type="predicted"/>
<evidence type="ECO:0000313" key="2">
    <source>
        <dbReference type="Proteomes" id="UP000190092"/>
    </source>
</evidence>
<evidence type="ECO:0008006" key="3">
    <source>
        <dbReference type="Google" id="ProtNLM"/>
    </source>
</evidence>
<dbReference type="Gene3D" id="2.130.10.10">
    <property type="entry name" value="YVTN repeat-like/Quinoprotein amine dehydrogenase"/>
    <property type="match status" value="3"/>
</dbReference>